<sequence length="199" mass="22294">MANNVSVRITAFIPDEWITFMQTSAVKILYKGNNRGFKYETENEPDKWKLCSHINVNFLAKTVTHYAGVGPTTERTVDIKTNEILRPDITGQASSDGVRMTSSSFQANGDYADFTLKAAVNIPTFNPSPDIDWEYNVRVYKTGKVTVTGKHDAYPAHEVWKKVDSSTPVSLHTYNPKDHGETVYTGLIKFNQNVNVVQG</sequence>
<keyword evidence="2" id="KW-1185">Reference proteome</keyword>
<dbReference type="EMBL" id="BAVZ01000008">
    <property type="protein sequence ID" value="GAF08786.1"/>
    <property type="molecule type" value="Genomic_DNA"/>
</dbReference>
<evidence type="ECO:0000313" key="1">
    <source>
        <dbReference type="EMBL" id="GAF08786.1"/>
    </source>
</evidence>
<protein>
    <submittedName>
        <fullName evidence="1">Uncharacterized protein</fullName>
    </submittedName>
</protein>
<organism evidence="1 2">
    <name type="scientific">Paenibacillus pini JCM 16418</name>
    <dbReference type="NCBI Taxonomy" id="1236976"/>
    <lineage>
        <taxon>Bacteria</taxon>
        <taxon>Bacillati</taxon>
        <taxon>Bacillota</taxon>
        <taxon>Bacilli</taxon>
        <taxon>Bacillales</taxon>
        <taxon>Paenibacillaceae</taxon>
        <taxon>Paenibacillus</taxon>
    </lineage>
</organism>
<reference evidence="1 2" key="1">
    <citation type="journal article" date="2014" name="Genome Announc.">
        <title>Draft Genome Sequence of Paenibacillus pini JCM 16418T, Isolated from the Rhizosphere of Pine Tree.</title>
        <authorList>
            <person name="Yuki M."/>
            <person name="Oshima K."/>
            <person name="Suda W."/>
            <person name="Oshida Y."/>
            <person name="Kitamura K."/>
            <person name="Iida Y."/>
            <person name="Hattori M."/>
            <person name="Ohkuma M."/>
        </authorList>
    </citation>
    <scope>NUCLEOTIDE SEQUENCE [LARGE SCALE GENOMIC DNA]</scope>
    <source>
        <strain evidence="1 2">JCM 16418</strain>
    </source>
</reference>
<evidence type="ECO:0000313" key="2">
    <source>
        <dbReference type="Proteomes" id="UP000019364"/>
    </source>
</evidence>
<dbReference type="Pfam" id="PF11579">
    <property type="entry name" value="DUF3238"/>
    <property type="match status" value="1"/>
</dbReference>
<proteinExistence type="predicted"/>
<dbReference type="Proteomes" id="UP000019364">
    <property type="component" value="Unassembled WGS sequence"/>
</dbReference>
<name>W7YVY7_9BACL</name>
<dbReference type="eggNOG" id="ENOG5032D1I">
    <property type="taxonomic scope" value="Bacteria"/>
</dbReference>
<dbReference type="InterPro" id="IPR021631">
    <property type="entry name" value="DUF3238"/>
</dbReference>
<dbReference type="AlphaFoldDB" id="W7YVY7"/>
<gene>
    <name evidence="1" type="ORF">JCM16418_2891</name>
</gene>
<accession>W7YVY7</accession>
<comment type="caution">
    <text evidence="1">The sequence shown here is derived from an EMBL/GenBank/DDBJ whole genome shotgun (WGS) entry which is preliminary data.</text>
</comment>
<dbReference type="RefSeq" id="WP_036649556.1">
    <property type="nucleotide sequence ID" value="NZ_BAVZ01000008.1"/>
</dbReference>